<sequence length="989" mass="108645">MRKLLLVMSLLINTIALCAQESEVVLQSNMEYGKALEFSVDMVQGSTVKIDWGDGNAKEHNTQTAWGTPAGITGKSLGGTIHIYGNLKKLTVSKSKLTSLQLVNQDGLTLLDASDNELTFENLDLSGAPNLQNLNLDNNDIVRLNLMTFEKLQLFSINNNHRFTTAVFADKNVLQNISINNGDLAHFYPKPMPELLYLTLDNGDLTEFELNDNYPKLQKLSLAGHKNLERLDITTLPQLEELNISHTGISVINTTRNKQLTTLKAAHTQLRNLSLTYNTSLQTIDVACTKISRLDVSKLSRLRNIRIDSTDIARLDLTGKMYLNTIHARNTKIEFLDMHDEMGYNGLRWLDLRDNKNMTPQSLNFTFKMMPYHRGTSWSPNVLISGIPGAETADTSLLSYDEDNSYKSDVKGDGSASMAPINITINNATGGSIALTQMQDDNSWKAVSTKATPGYPISVKPTPQANYDFIGFKVNGKLYEDTIFVTSTDATVEPIFRSSADDEVIKLTVEPGSKQQYFLGGDQLSSVIFIDWGDGEKKPYFINNGMTTIANETGAAGNTITISGPVTRVDFGSFPNYGITNNITAIDLTKANKLRTISLYFNDIKKIDVSNLSQLEDLDLAYTGISVLDISHNPKLRKLRAYGNNLSALDITQTPELTYLDVKSNKLKELNTTNNNRLQTLLIQNNQLTALDVSAMSDLIELDFSHNQISNVNVTNAENLKKLGGSNNKLTSVDLSKNTNLQTVLLDKNQLETLDLSHQNSLTLVQVGGNGWDACTLNDLYYSLNEYPELQDHSTPTGSTLWVTDTQSTHENDAEHAESDIAASKGWKLNQAGDGTGCNMAYITVLETTNGTVKLKDAKGNEVKSGDKVEKNSIVTVEAKPANGYAVASSRANGKNIENNQFTVTRATDVMVRFTISNGIETTETGSVTVTAAQQAVIIKTDNAAKVAIFTANGQQVHEATIDGTQTVRVIPGLYIVKVGNVRKTILVR</sequence>
<keyword evidence="1" id="KW-0433">Leucine-rich repeat</keyword>
<organism evidence="4 5">
    <name type="scientific">Hoylesella buccalis DNF00853</name>
    <dbReference type="NCBI Taxonomy" id="1401074"/>
    <lineage>
        <taxon>Bacteria</taxon>
        <taxon>Pseudomonadati</taxon>
        <taxon>Bacteroidota</taxon>
        <taxon>Bacteroidia</taxon>
        <taxon>Bacteroidales</taxon>
        <taxon>Prevotellaceae</taxon>
        <taxon>Hoylesella</taxon>
    </lineage>
</organism>
<dbReference type="RefSeq" id="WP_036874781.1">
    <property type="nucleotide sequence ID" value="NZ_JRNN01000095.1"/>
</dbReference>
<dbReference type="EMBL" id="JRNN01000095">
    <property type="protein sequence ID" value="KGF33141.1"/>
    <property type="molecule type" value="Genomic_DNA"/>
</dbReference>
<dbReference type="Gene3D" id="3.80.10.10">
    <property type="entry name" value="Ribonuclease Inhibitor"/>
    <property type="match status" value="2"/>
</dbReference>
<dbReference type="InterPro" id="IPR032675">
    <property type="entry name" value="LRR_dom_sf"/>
</dbReference>
<evidence type="ECO:0000313" key="5">
    <source>
        <dbReference type="Proteomes" id="UP000029556"/>
    </source>
</evidence>
<dbReference type="GO" id="GO:0035591">
    <property type="term" value="F:signaling adaptor activity"/>
    <property type="evidence" value="ECO:0007669"/>
    <property type="project" value="TreeGrafter"/>
</dbReference>
<accession>A0A095ZFJ4</accession>
<keyword evidence="2" id="KW-0677">Repeat</keyword>
<dbReference type="SMART" id="SM00365">
    <property type="entry name" value="LRR_SD22"/>
    <property type="match status" value="3"/>
</dbReference>
<evidence type="ECO:0008006" key="6">
    <source>
        <dbReference type="Google" id="ProtNLM"/>
    </source>
</evidence>
<dbReference type="PROSITE" id="PS51450">
    <property type="entry name" value="LRR"/>
    <property type="match status" value="1"/>
</dbReference>
<dbReference type="PANTHER" id="PTHR47566:SF1">
    <property type="entry name" value="PROTEIN NUD1"/>
    <property type="match status" value="1"/>
</dbReference>
<name>A0A095ZFJ4_9BACT</name>
<dbReference type="AlphaFoldDB" id="A0A095ZFJ4"/>
<feature type="chain" id="PRO_5001915453" description="Bacterial repeat domain-containing protein" evidence="3">
    <location>
        <begin position="20"/>
        <end position="989"/>
    </location>
</feature>
<dbReference type="OrthoDB" id="1089469at2"/>
<evidence type="ECO:0000256" key="1">
    <source>
        <dbReference type="ARBA" id="ARBA00022614"/>
    </source>
</evidence>
<feature type="signal peptide" evidence="3">
    <location>
        <begin position="1"/>
        <end position="19"/>
    </location>
</feature>
<dbReference type="PANTHER" id="PTHR47566">
    <property type="match status" value="1"/>
</dbReference>
<reference evidence="4 5" key="1">
    <citation type="submission" date="2014-07" db="EMBL/GenBank/DDBJ databases">
        <authorList>
            <person name="McCorrison J."/>
            <person name="Sanka R."/>
            <person name="Torralba M."/>
            <person name="Gillis M."/>
            <person name="Haft D.H."/>
            <person name="Methe B."/>
            <person name="Sutton G."/>
            <person name="Nelson K.E."/>
        </authorList>
    </citation>
    <scope>NUCLEOTIDE SEQUENCE [LARGE SCALE GENOMIC DNA]</scope>
    <source>
        <strain evidence="4 5">DNF00853</strain>
    </source>
</reference>
<gene>
    <name evidence="4" type="ORF">HMPREF2137_12030</name>
</gene>
<proteinExistence type="predicted"/>
<evidence type="ECO:0000256" key="2">
    <source>
        <dbReference type="ARBA" id="ARBA00022737"/>
    </source>
</evidence>
<protein>
    <recommendedName>
        <fullName evidence="6">Bacterial repeat domain-containing protein</fullName>
    </recommendedName>
</protein>
<dbReference type="InterPro" id="IPR001611">
    <property type="entry name" value="Leu-rich_rpt"/>
</dbReference>
<dbReference type="SUPFAM" id="SSF52058">
    <property type="entry name" value="L domain-like"/>
    <property type="match status" value="2"/>
</dbReference>
<keyword evidence="3" id="KW-0732">Signal</keyword>
<evidence type="ECO:0000313" key="4">
    <source>
        <dbReference type="EMBL" id="KGF33141.1"/>
    </source>
</evidence>
<comment type="caution">
    <text evidence="4">The sequence shown here is derived from an EMBL/GenBank/DDBJ whole genome shotgun (WGS) entry which is preliminary data.</text>
</comment>
<dbReference type="Proteomes" id="UP000029556">
    <property type="component" value="Unassembled WGS sequence"/>
</dbReference>
<dbReference type="InterPro" id="IPR052574">
    <property type="entry name" value="CDIRP"/>
</dbReference>
<evidence type="ECO:0000256" key="3">
    <source>
        <dbReference type="SAM" id="SignalP"/>
    </source>
</evidence>